<sequence length="234" mass="24637">MIQARIPSLLAVACLFPLAVSAQEESTTKLTVRAFLNDPANPAAELFANDAPDHLLPLVLAPGELPAGQTVVVIDGKLNLYSSAKIDPASLVASAPVPKGLKQAIAIIQPRGDAKKPPCGIVFVDDSIAAFPPGESRAISFTTLPIAIQAGEHKIAVAPGKITPVPPVKSVDPYNMAQTNFLYQAGNAWVPFSEAKMKFLKDYRQVFICAVRPGGKSPTLVTLVDDTPKAAPLP</sequence>
<gene>
    <name evidence="2" type="ORF">WKV53_22115</name>
</gene>
<keyword evidence="1" id="KW-0732">Signal</keyword>
<dbReference type="Proteomes" id="UP001371305">
    <property type="component" value="Unassembled WGS sequence"/>
</dbReference>
<dbReference type="RefSeq" id="WP_341406990.1">
    <property type="nucleotide sequence ID" value="NZ_JBBUKT010000010.1"/>
</dbReference>
<evidence type="ECO:0008006" key="4">
    <source>
        <dbReference type="Google" id="ProtNLM"/>
    </source>
</evidence>
<feature type="signal peptide" evidence="1">
    <location>
        <begin position="1"/>
        <end position="22"/>
    </location>
</feature>
<name>A0ABU9B2L6_9BACT</name>
<protein>
    <recommendedName>
        <fullName evidence="4">Alginate biosynthesis protein AlgF</fullName>
    </recommendedName>
</protein>
<accession>A0ABU9B2L6</accession>
<evidence type="ECO:0000256" key="1">
    <source>
        <dbReference type="SAM" id="SignalP"/>
    </source>
</evidence>
<comment type="caution">
    <text evidence="2">The sequence shown here is derived from an EMBL/GenBank/DDBJ whole genome shotgun (WGS) entry which is preliminary data.</text>
</comment>
<evidence type="ECO:0000313" key="2">
    <source>
        <dbReference type="EMBL" id="MEK7953227.1"/>
    </source>
</evidence>
<organism evidence="2 3">
    <name type="scientific">Luteolibacter soli</name>
    <dbReference type="NCBI Taxonomy" id="3135280"/>
    <lineage>
        <taxon>Bacteria</taxon>
        <taxon>Pseudomonadati</taxon>
        <taxon>Verrucomicrobiota</taxon>
        <taxon>Verrucomicrobiia</taxon>
        <taxon>Verrucomicrobiales</taxon>
        <taxon>Verrucomicrobiaceae</taxon>
        <taxon>Luteolibacter</taxon>
    </lineage>
</organism>
<reference evidence="2 3" key="1">
    <citation type="submission" date="2024-04" db="EMBL/GenBank/DDBJ databases">
        <title>Luteolibacter sp. isolated from soil.</title>
        <authorList>
            <person name="An J."/>
        </authorList>
    </citation>
    <scope>NUCLEOTIDE SEQUENCE [LARGE SCALE GENOMIC DNA]</scope>
    <source>
        <strain evidence="2 3">Y139</strain>
    </source>
</reference>
<dbReference type="EMBL" id="JBBUKT010000010">
    <property type="protein sequence ID" value="MEK7953227.1"/>
    <property type="molecule type" value="Genomic_DNA"/>
</dbReference>
<evidence type="ECO:0000313" key="3">
    <source>
        <dbReference type="Proteomes" id="UP001371305"/>
    </source>
</evidence>
<proteinExistence type="predicted"/>
<keyword evidence="3" id="KW-1185">Reference proteome</keyword>
<feature type="chain" id="PRO_5046081258" description="Alginate biosynthesis protein AlgF" evidence="1">
    <location>
        <begin position="23"/>
        <end position="234"/>
    </location>
</feature>